<dbReference type="EMBL" id="BLAM01000054">
    <property type="protein sequence ID" value="GET05300.1"/>
    <property type="molecule type" value="Genomic_DNA"/>
</dbReference>
<dbReference type="GO" id="GO:0003677">
    <property type="term" value="F:DNA binding"/>
    <property type="evidence" value="ECO:0007669"/>
    <property type="project" value="InterPro"/>
</dbReference>
<dbReference type="Proteomes" id="UP000494265">
    <property type="component" value="Unassembled WGS sequence"/>
</dbReference>
<feature type="domain" description="HTH cro/C1-type" evidence="1">
    <location>
        <begin position="43"/>
        <end position="77"/>
    </location>
</feature>
<gene>
    <name evidence="2" type="ORF">SY212_03300</name>
</gene>
<dbReference type="RefSeq" id="WP_172584154.1">
    <property type="nucleotide sequence ID" value="NZ_BLAM01000054.1"/>
</dbReference>
<reference evidence="2" key="1">
    <citation type="submission" date="2019-10" db="EMBL/GenBank/DDBJ databases">
        <title>Lactobacillus agilis SY212 Whole Genome Sequencing Project.</title>
        <authorList>
            <person name="Suzuki S."/>
            <person name="Endo A."/>
            <person name="Maeno S."/>
            <person name="Shiwa Y."/>
            <person name="Matsutani M."/>
            <person name="Kajikawa A."/>
        </authorList>
    </citation>
    <scope>NUCLEOTIDE SEQUENCE</scope>
    <source>
        <strain evidence="2">SY212</strain>
    </source>
</reference>
<dbReference type="InterPro" id="IPR010982">
    <property type="entry name" value="Lambda_DNA-bd_dom_sf"/>
</dbReference>
<evidence type="ECO:0000313" key="2">
    <source>
        <dbReference type="EMBL" id="GET05300.1"/>
    </source>
</evidence>
<evidence type="ECO:0000259" key="1">
    <source>
        <dbReference type="PROSITE" id="PS50943"/>
    </source>
</evidence>
<dbReference type="AlphaFoldDB" id="A0A6F9XJG5"/>
<dbReference type="CDD" id="cd00093">
    <property type="entry name" value="HTH_XRE"/>
    <property type="match status" value="1"/>
</dbReference>
<protein>
    <recommendedName>
        <fullName evidence="1">HTH cro/C1-type domain-containing protein</fullName>
    </recommendedName>
</protein>
<sequence length="93" mass="10221">MGIVDYKQHVAKSISDFLVEQLDLRSLTVSSLTVILNRNGMSITPKSIHAWIAGTSTPKAEHVLGLADYFGTSTDEILGAYADEFYEEEKGND</sequence>
<name>A0A6F9XJG5_9LACO</name>
<dbReference type="SUPFAM" id="SSF47413">
    <property type="entry name" value="lambda repressor-like DNA-binding domains"/>
    <property type="match status" value="1"/>
</dbReference>
<dbReference type="InterPro" id="IPR001387">
    <property type="entry name" value="Cro/C1-type_HTH"/>
</dbReference>
<dbReference type="Gene3D" id="1.10.260.40">
    <property type="entry name" value="lambda repressor-like DNA-binding domains"/>
    <property type="match status" value="1"/>
</dbReference>
<comment type="caution">
    <text evidence="2">The sequence shown here is derived from an EMBL/GenBank/DDBJ whole genome shotgun (WGS) entry which is preliminary data.</text>
</comment>
<accession>A0A6F9XJG5</accession>
<organism evidence="2">
    <name type="scientific">Ligilactobacillus agilis</name>
    <dbReference type="NCBI Taxonomy" id="1601"/>
    <lineage>
        <taxon>Bacteria</taxon>
        <taxon>Bacillati</taxon>
        <taxon>Bacillota</taxon>
        <taxon>Bacilli</taxon>
        <taxon>Lactobacillales</taxon>
        <taxon>Lactobacillaceae</taxon>
        <taxon>Ligilactobacillus</taxon>
    </lineage>
</organism>
<proteinExistence type="predicted"/>
<dbReference type="PROSITE" id="PS50943">
    <property type="entry name" value="HTH_CROC1"/>
    <property type="match status" value="1"/>
</dbReference>